<reference evidence="1 2" key="1">
    <citation type="journal article" date="2015" name="Genome Biol.">
        <title>Comparative genomics of Steinernema reveals deeply conserved gene regulatory networks.</title>
        <authorList>
            <person name="Dillman A.R."/>
            <person name="Macchietto M."/>
            <person name="Porter C.F."/>
            <person name="Rogers A."/>
            <person name="Williams B."/>
            <person name="Antoshechkin I."/>
            <person name="Lee M.M."/>
            <person name="Goodwin Z."/>
            <person name="Lu X."/>
            <person name="Lewis E.E."/>
            <person name="Goodrich-Blair H."/>
            <person name="Stock S.P."/>
            <person name="Adams B.J."/>
            <person name="Sternberg P.W."/>
            <person name="Mortazavi A."/>
        </authorList>
    </citation>
    <scope>NUCLEOTIDE SEQUENCE [LARGE SCALE GENOMIC DNA]</scope>
    <source>
        <strain evidence="1 2">ALL</strain>
    </source>
</reference>
<comment type="caution">
    <text evidence="1">The sequence shown here is derived from an EMBL/GenBank/DDBJ whole genome shotgun (WGS) entry which is preliminary data.</text>
</comment>
<sequence>MRPRTSESVRCGQSSSRVASWVRLNQFFLFWLDSAQIRFSCSRIPCKSDSASSECEISKNSSFVEKFIQFKSNAKKSEAF</sequence>
<dbReference type="AlphaFoldDB" id="A0A4V6A549"/>
<accession>A0A4V6A549</accession>
<protein>
    <submittedName>
        <fullName evidence="1">Uncharacterized protein</fullName>
    </submittedName>
</protein>
<keyword evidence="2" id="KW-1185">Reference proteome</keyword>
<dbReference type="Proteomes" id="UP000298663">
    <property type="component" value="Unassembled WGS sequence"/>
</dbReference>
<evidence type="ECO:0000313" key="1">
    <source>
        <dbReference type="EMBL" id="TKR89525.1"/>
    </source>
</evidence>
<dbReference type="EMBL" id="AZBU02000003">
    <property type="protein sequence ID" value="TKR89525.1"/>
    <property type="molecule type" value="Genomic_DNA"/>
</dbReference>
<organism evidence="1 2">
    <name type="scientific">Steinernema carpocapsae</name>
    <name type="common">Entomopathogenic nematode</name>
    <dbReference type="NCBI Taxonomy" id="34508"/>
    <lineage>
        <taxon>Eukaryota</taxon>
        <taxon>Metazoa</taxon>
        <taxon>Ecdysozoa</taxon>
        <taxon>Nematoda</taxon>
        <taxon>Chromadorea</taxon>
        <taxon>Rhabditida</taxon>
        <taxon>Tylenchina</taxon>
        <taxon>Panagrolaimomorpha</taxon>
        <taxon>Strongyloidoidea</taxon>
        <taxon>Steinernematidae</taxon>
        <taxon>Steinernema</taxon>
    </lineage>
</organism>
<reference evidence="1 2" key="2">
    <citation type="journal article" date="2019" name="G3 (Bethesda)">
        <title>Hybrid Assembly of the Genome of the Entomopathogenic Nematode Steinernema carpocapsae Identifies the X-Chromosome.</title>
        <authorList>
            <person name="Serra L."/>
            <person name="Macchietto M."/>
            <person name="Macias-Munoz A."/>
            <person name="McGill C.J."/>
            <person name="Rodriguez I.M."/>
            <person name="Rodriguez B."/>
            <person name="Murad R."/>
            <person name="Mortazavi A."/>
        </authorList>
    </citation>
    <scope>NUCLEOTIDE SEQUENCE [LARGE SCALE GENOMIC DNA]</scope>
    <source>
        <strain evidence="1 2">ALL</strain>
    </source>
</reference>
<evidence type="ECO:0000313" key="2">
    <source>
        <dbReference type="Proteomes" id="UP000298663"/>
    </source>
</evidence>
<name>A0A4V6A549_STECR</name>
<gene>
    <name evidence="1" type="ORF">L596_013616</name>
</gene>
<proteinExistence type="predicted"/>